<keyword evidence="3" id="KW-1185">Reference proteome</keyword>
<evidence type="ECO:0008006" key="4">
    <source>
        <dbReference type="Google" id="ProtNLM"/>
    </source>
</evidence>
<organism evidence="2 3">
    <name type="scientific">Mariniradius sediminis</name>
    <dbReference type="NCBI Taxonomy" id="2909237"/>
    <lineage>
        <taxon>Bacteria</taxon>
        <taxon>Pseudomonadati</taxon>
        <taxon>Bacteroidota</taxon>
        <taxon>Cytophagia</taxon>
        <taxon>Cytophagales</taxon>
        <taxon>Cyclobacteriaceae</taxon>
        <taxon>Mariniradius</taxon>
    </lineage>
</organism>
<name>A0ABS9C0H3_9BACT</name>
<comment type="caution">
    <text evidence="2">The sequence shown here is derived from an EMBL/GenBank/DDBJ whole genome shotgun (WGS) entry which is preliminary data.</text>
</comment>
<feature type="chain" id="PRO_5046899413" description="DUF3575 domain-containing protein" evidence="1">
    <location>
        <begin position="21"/>
        <end position="192"/>
    </location>
</feature>
<proteinExistence type="predicted"/>
<evidence type="ECO:0000313" key="3">
    <source>
        <dbReference type="Proteomes" id="UP001201449"/>
    </source>
</evidence>
<feature type="signal peptide" evidence="1">
    <location>
        <begin position="1"/>
        <end position="20"/>
    </location>
</feature>
<keyword evidence="1" id="KW-0732">Signal</keyword>
<evidence type="ECO:0000256" key="1">
    <source>
        <dbReference type="SAM" id="SignalP"/>
    </source>
</evidence>
<accession>A0ABS9C0H3</accession>
<dbReference type="RefSeq" id="WP_234862975.1">
    <property type="nucleotide sequence ID" value="NZ_JAKEVZ010000022.1"/>
</dbReference>
<evidence type="ECO:0000313" key="2">
    <source>
        <dbReference type="EMBL" id="MCF1753162.1"/>
    </source>
</evidence>
<dbReference type="EMBL" id="JAKEVZ010000022">
    <property type="protein sequence ID" value="MCF1753162.1"/>
    <property type="molecule type" value="Genomic_DNA"/>
</dbReference>
<protein>
    <recommendedName>
        <fullName evidence="4">DUF3575 domain-containing protein</fullName>
    </recommendedName>
</protein>
<gene>
    <name evidence="2" type="ORF">L0U89_19030</name>
</gene>
<dbReference type="Proteomes" id="UP001201449">
    <property type="component" value="Unassembled WGS sequence"/>
</dbReference>
<reference evidence="2 3" key="1">
    <citation type="submission" date="2022-01" db="EMBL/GenBank/DDBJ databases">
        <title>Mariniradius saccharolyticus sp. nov., isolated from sediment of a river.</title>
        <authorList>
            <person name="Liu H."/>
        </authorList>
    </citation>
    <scope>NUCLEOTIDE SEQUENCE [LARGE SCALE GENOMIC DNA]</scope>
    <source>
        <strain evidence="2 3">RY-2</strain>
    </source>
</reference>
<sequence length="192" mass="22429">MKKTTMILALFCCFIGTAIAQQETRPPKRWGAEINILWPIFPGNIYKGQVTYETWRKGHYAGEVYAGFHIRPFEFREDEGDFANYALTFGYRQFFWKGLHAEIYQAIGPGFNRNNVITGQDYESWDYEVGLLLGYRLELFSKEKRDRMRYSPYISTQQGFYYLAAQSNPHPIKNSTGESPFYVGTLNFGLRF</sequence>